<evidence type="ECO:0000256" key="4">
    <source>
        <dbReference type="ARBA" id="ARBA00023136"/>
    </source>
</evidence>
<evidence type="ECO:0000313" key="8">
    <source>
        <dbReference type="Proteomes" id="UP000448235"/>
    </source>
</evidence>
<keyword evidence="2 5" id="KW-0812">Transmembrane</keyword>
<dbReference type="AlphaFoldDB" id="A0A7X4VZZ2"/>
<feature type="transmembrane region" description="Helical" evidence="5">
    <location>
        <begin position="280"/>
        <end position="297"/>
    </location>
</feature>
<name>A0A7X4VZZ2_9GAMM</name>
<feature type="transmembrane region" description="Helical" evidence="5">
    <location>
        <begin position="139"/>
        <end position="158"/>
    </location>
</feature>
<feature type="transmembrane region" description="Helical" evidence="5">
    <location>
        <begin position="86"/>
        <end position="105"/>
    </location>
</feature>
<dbReference type="EMBL" id="WUTS01000001">
    <property type="protein sequence ID" value="NAW13434.1"/>
    <property type="molecule type" value="Genomic_DNA"/>
</dbReference>
<sequence length="351" mass="37141">MYIAPRPDVNDDPLFAVRLATVGVLSYIAVLVINPTLPPIIAALSVGMIGAQRKAFSMGKAIGGPLAMIVLTYAMAWLVQALHSMPLVYIGVMWLLYFAGFHAILKTGAPAGMLIVIVTVLMSVMGMHGAATVEAMRVGFLQASLVALVLAPLVYLLFPPRTTEQHVDRPQAGGGNVGVGAAIRATILLGLSFWLYAVMQPSDMMMAVIAAMVLVFPTRRAVFFEAAQRIRATLYGGAVALGVLALFTMSPHLPILLCLIFLGCLWLASGMLSGPHPSNVYQYAISVALSLIAGALSTQDAGYATFTRIVLTLTGAFTAAFAVALLDALTRWQKEQSDSPSIACAQATPPH</sequence>
<protein>
    <submittedName>
        <fullName evidence="7">FUSC family protein</fullName>
    </submittedName>
</protein>
<evidence type="ECO:0000256" key="3">
    <source>
        <dbReference type="ARBA" id="ARBA00022989"/>
    </source>
</evidence>
<feature type="transmembrane region" description="Helical" evidence="5">
    <location>
        <begin position="230"/>
        <end position="247"/>
    </location>
</feature>
<feature type="transmembrane region" description="Helical" evidence="5">
    <location>
        <begin position="253"/>
        <end position="273"/>
    </location>
</feature>
<feature type="transmembrane region" description="Helical" evidence="5">
    <location>
        <begin position="309"/>
        <end position="329"/>
    </location>
</feature>
<gene>
    <name evidence="7" type="ORF">GRB80_11305</name>
</gene>
<feature type="domain" description="Integral membrane bound transporter" evidence="6">
    <location>
        <begin position="192"/>
        <end position="321"/>
    </location>
</feature>
<keyword evidence="4 5" id="KW-0472">Membrane</keyword>
<feature type="transmembrane region" description="Helical" evidence="5">
    <location>
        <begin position="179"/>
        <end position="198"/>
    </location>
</feature>
<evidence type="ECO:0000256" key="2">
    <source>
        <dbReference type="ARBA" id="ARBA00022692"/>
    </source>
</evidence>
<feature type="transmembrane region" description="Helical" evidence="5">
    <location>
        <begin position="61"/>
        <end position="80"/>
    </location>
</feature>
<dbReference type="GO" id="GO:0016020">
    <property type="term" value="C:membrane"/>
    <property type="evidence" value="ECO:0007669"/>
    <property type="project" value="UniProtKB-SubCell"/>
</dbReference>
<dbReference type="RefSeq" id="WP_161423644.1">
    <property type="nucleotide sequence ID" value="NZ_JARWMY010000009.1"/>
</dbReference>
<dbReference type="Proteomes" id="UP000448235">
    <property type="component" value="Unassembled WGS sequence"/>
</dbReference>
<keyword evidence="3 5" id="KW-1133">Transmembrane helix</keyword>
<dbReference type="Pfam" id="PF13515">
    <property type="entry name" value="FUSC_2"/>
    <property type="match status" value="1"/>
</dbReference>
<comment type="caution">
    <text evidence="7">The sequence shown here is derived from an EMBL/GenBank/DDBJ whole genome shotgun (WGS) entry which is preliminary data.</text>
</comment>
<accession>A0A7X4VZZ2</accession>
<proteinExistence type="predicted"/>
<organism evidence="7 8">
    <name type="scientific">Halomonas icarae</name>
    <dbReference type="NCBI Taxonomy" id="2691040"/>
    <lineage>
        <taxon>Bacteria</taxon>
        <taxon>Pseudomonadati</taxon>
        <taxon>Pseudomonadota</taxon>
        <taxon>Gammaproteobacteria</taxon>
        <taxon>Oceanospirillales</taxon>
        <taxon>Halomonadaceae</taxon>
        <taxon>Halomonas</taxon>
    </lineage>
</organism>
<evidence type="ECO:0000313" key="7">
    <source>
        <dbReference type="EMBL" id="NAW13434.1"/>
    </source>
</evidence>
<keyword evidence="8" id="KW-1185">Reference proteome</keyword>
<dbReference type="InterPro" id="IPR049453">
    <property type="entry name" value="Memb_transporter_dom"/>
</dbReference>
<reference evidence="7 8" key="1">
    <citation type="submission" date="2019-12" db="EMBL/GenBank/DDBJ databases">
        <title>Draft genome sequencing of Halomonas icarensis D1-1.</title>
        <authorList>
            <person name="Pandiyan K."/>
            <person name="Kushwaha P."/>
            <person name="Gowdham M."/>
            <person name="Chakdar H."/>
            <person name="Singh A."/>
            <person name="Kumar M."/>
            <person name="Saxena A.K."/>
        </authorList>
    </citation>
    <scope>NUCLEOTIDE SEQUENCE [LARGE SCALE GENOMIC DNA]</scope>
    <source>
        <strain evidence="7 8">D1-1</strain>
    </source>
</reference>
<evidence type="ECO:0000256" key="5">
    <source>
        <dbReference type="SAM" id="Phobius"/>
    </source>
</evidence>
<evidence type="ECO:0000256" key="1">
    <source>
        <dbReference type="ARBA" id="ARBA00004141"/>
    </source>
</evidence>
<evidence type="ECO:0000259" key="6">
    <source>
        <dbReference type="Pfam" id="PF13515"/>
    </source>
</evidence>
<comment type="subcellular location">
    <subcellularLocation>
        <location evidence="1">Membrane</location>
        <topology evidence="1">Multi-pass membrane protein</topology>
    </subcellularLocation>
</comment>
<feature type="transmembrane region" description="Helical" evidence="5">
    <location>
        <begin position="112"/>
        <end position="133"/>
    </location>
</feature>
<feature type="transmembrane region" description="Helical" evidence="5">
    <location>
        <begin position="204"/>
        <end position="223"/>
    </location>
</feature>